<keyword evidence="1" id="KW-0472">Membrane</keyword>
<comment type="caution">
    <text evidence="2">The sequence shown here is derived from an EMBL/GenBank/DDBJ whole genome shotgun (WGS) entry which is preliminary data.</text>
</comment>
<feature type="transmembrane region" description="Helical" evidence="1">
    <location>
        <begin position="32"/>
        <end position="50"/>
    </location>
</feature>
<keyword evidence="1" id="KW-1133">Transmembrane helix</keyword>
<name>A0ABT6NFR6_9FIRM</name>
<dbReference type="EMBL" id="JARYZI010000011">
    <property type="protein sequence ID" value="MDH8679282.1"/>
    <property type="molecule type" value="Genomic_DNA"/>
</dbReference>
<feature type="transmembrane region" description="Helical" evidence="1">
    <location>
        <begin position="62"/>
        <end position="83"/>
    </location>
</feature>
<evidence type="ECO:0000256" key="1">
    <source>
        <dbReference type="SAM" id="Phobius"/>
    </source>
</evidence>
<organism evidence="2 3">
    <name type="scientific">Fusibacter bizertensis</name>
    <dbReference type="NCBI Taxonomy" id="1488331"/>
    <lineage>
        <taxon>Bacteria</taxon>
        <taxon>Bacillati</taxon>
        <taxon>Bacillota</taxon>
        <taxon>Clostridia</taxon>
        <taxon>Eubacteriales</taxon>
        <taxon>Eubacteriales Family XII. Incertae Sedis</taxon>
        <taxon>Fusibacter</taxon>
    </lineage>
</organism>
<dbReference type="Proteomes" id="UP001158045">
    <property type="component" value="Unassembled WGS sequence"/>
</dbReference>
<gene>
    <name evidence="2" type="ORF">QE109_14080</name>
</gene>
<accession>A0ABT6NFR6</accession>
<keyword evidence="3" id="KW-1185">Reference proteome</keyword>
<feature type="transmembrane region" description="Helical" evidence="1">
    <location>
        <begin position="7"/>
        <end position="26"/>
    </location>
</feature>
<evidence type="ECO:0008006" key="4">
    <source>
        <dbReference type="Google" id="ProtNLM"/>
    </source>
</evidence>
<evidence type="ECO:0000313" key="2">
    <source>
        <dbReference type="EMBL" id="MDH8679282.1"/>
    </source>
</evidence>
<proteinExistence type="predicted"/>
<evidence type="ECO:0000313" key="3">
    <source>
        <dbReference type="Proteomes" id="UP001158045"/>
    </source>
</evidence>
<sequence length="84" mass="9734">MIKRKVFIGFIFSAIGITVPALFLVKIIEARVAFPVIFLLMGCQQLYNGFIMPKNNKSLRILTFVVGIFFTMFSLFVVIPWYYM</sequence>
<reference evidence="2 3" key="1">
    <citation type="submission" date="2023-04" db="EMBL/GenBank/DDBJ databases">
        <title>Fusibacter bizertensis strain WBS, isolated from littoral bottom sediments of the Arctic seas - biochemical and genomic analysis.</title>
        <authorList>
            <person name="Brioukhanov A.L."/>
        </authorList>
    </citation>
    <scope>NUCLEOTIDE SEQUENCE [LARGE SCALE GENOMIC DNA]</scope>
    <source>
        <strain evidence="2 3">WBS</strain>
    </source>
</reference>
<protein>
    <recommendedName>
        <fullName evidence="4">DUF3953 domain-containing protein</fullName>
    </recommendedName>
</protein>
<keyword evidence="1" id="KW-0812">Transmembrane</keyword>
<dbReference type="RefSeq" id="WP_281095180.1">
    <property type="nucleotide sequence ID" value="NZ_JARYZI010000011.1"/>
</dbReference>